<evidence type="ECO:0000256" key="2">
    <source>
        <dbReference type="ARBA" id="ARBA00008034"/>
    </source>
</evidence>
<feature type="transmembrane region" description="Helical" evidence="7">
    <location>
        <begin position="202"/>
        <end position="219"/>
    </location>
</feature>
<name>A0A844FR22_9FIRM</name>
<comment type="subcellular location">
    <subcellularLocation>
        <location evidence="6">Cell membrane</location>
        <topology evidence="6">Multi-pass membrane protein</topology>
    </subcellularLocation>
    <subcellularLocation>
        <location evidence="1">Membrane</location>
        <topology evidence="1">Multi-pass membrane protein</topology>
    </subcellularLocation>
</comment>
<evidence type="ECO:0000256" key="3">
    <source>
        <dbReference type="ARBA" id="ARBA00022692"/>
    </source>
</evidence>
<feature type="transmembrane region" description="Helical" evidence="7">
    <location>
        <begin position="39"/>
        <end position="61"/>
    </location>
</feature>
<keyword evidence="9" id="KW-1185">Reference proteome</keyword>
<dbReference type="GO" id="GO:0043190">
    <property type="term" value="C:ATP-binding cassette (ABC) transporter complex"/>
    <property type="evidence" value="ECO:0007669"/>
    <property type="project" value="InterPro"/>
</dbReference>
<dbReference type="EMBL" id="VUNM01000001">
    <property type="protein sequence ID" value="MST88095.1"/>
    <property type="molecule type" value="Genomic_DNA"/>
</dbReference>
<reference evidence="8 9" key="1">
    <citation type="submission" date="2019-08" db="EMBL/GenBank/DDBJ databases">
        <title>In-depth cultivation of the pig gut microbiome towards novel bacterial diversity and tailored functional studies.</title>
        <authorList>
            <person name="Wylensek D."/>
            <person name="Hitch T.C.A."/>
            <person name="Clavel T."/>
        </authorList>
    </citation>
    <scope>NUCLEOTIDE SEQUENCE [LARGE SCALE GENOMIC DNA]</scope>
    <source>
        <strain evidence="8 9">CA-Schmier-601-WT-3</strain>
    </source>
</reference>
<comment type="caution">
    <text evidence="8">The sequence shown here is derived from an EMBL/GenBank/DDBJ whole genome shotgun (WGS) entry which is preliminary data.</text>
</comment>
<accession>A0A844FR22</accession>
<feature type="transmembrane region" description="Helical" evidence="7">
    <location>
        <begin position="119"/>
        <end position="142"/>
    </location>
</feature>
<keyword evidence="5 7" id="KW-0472">Membrane</keyword>
<dbReference type="SUPFAM" id="SSF81345">
    <property type="entry name" value="ABC transporter involved in vitamin B12 uptake, BtuC"/>
    <property type="match status" value="1"/>
</dbReference>
<evidence type="ECO:0000256" key="1">
    <source>
        <dbReference type="ARBA" id="ARBA00004141"/>
    </source>
</evidence>
<keyword evidence="4 7" id="KW-1133">Transmembrane helix</keyword>
<proteinExistence type="inferred from homology"/>
<evidence type="ECO:0000256" key="4">
    <source>
        <dbReference type="ARBA" id="ARBA00022989"/>
    </source>
</evidence>
<feature type="transmembrane region" description="Helical" evidence="7">
    <location>
        <begin position="81"/>
        <end position="107"/>
    </location>
</feature>
<feature type="transmembrane region" description="Helical" evidence="7">
    <location>
        <begin position="162"/>
        <end position="181"/>
    </location>
</feature>
<dbReference type="InterPro" id="IPR001626">
    <property type="entry name" value="ABC_TroCD"/>
</dbReference>
<evidence type="ECO:0000313" key="9">
    <source>
        <dbReference type="Proteomes" id="UP000442619"/>
    </source>
</evidence>
<comment type="similarity">
    <text evidence="2 6">Belongs to the ABC-3 integral membrane protein family.</text>
</comment>
<dbReference type="GO" id="GO:0055085">
    <property type="term" value="P:transmembrane transport"/>
    <property type="evidence" value="ECO:0007669"/>
    <property type="project" value="InterPro"/>
</dbReference>
<dbReference type="AlphaFoldDB" id="A0A844FR22"/>
<dbReference type="PANTHER" id="PTHR30477">
    <property type="entry name" value="ABC-TRANSPORTER METAL-BINDING PROTEIN"/>
    <property type="match status" value="1"/>
</dbReference>
<dbReference type="GO" id="GO:0010043">
    <property type="term" value="P:response to zinc ion"/>
    <property type="evidence" value="ECO:0007669"/>
    <property type="project" value="TreeGrafter"/>
</dbReference>
<dbReference type="PANTHER" id="PTHR30477:SF0">
    <property type="entry name" value="METAL TRANSPORT SYSTEM MEMBRANE PROTEIN TM_0125-RELATED"/>
    <property type="match status" value="1"/>
</dbReference>
<evidence type="ECO:0000256" key="5">
    <source>
        <dbReference type="ARBA" id="ARBA00023136"/>
    </source>
</evidence>
<evidence type="ECO:0000256" key="7">
    <source>
        <dbReference type="SAM" id="Phobius"/>
    </source>
</evidence>
<dbReference type="Pfam" id="PF00950">
    <property type="entry name" value="ABC-3"/>
    <property type="match status" value="1"/>
</dbReference>
<feature type="transmembrane region" description="Helical" evidence="7">
    <location>
        <begin position="249"/>
        <end position="270"/>
    </location>
</feature>
<evidence type="ECO:0000313" key="8">
    <source>
        <dbReference type="EMBL" id="MST88095.1"/>
    </source>
</evidence>
<gene>
    <name evidence="8" type="ORF">FYJ79_00525</name>
</gene>
<protein>
    <submittedName>
        <fullName evidence="8">Metal ABC transporter permease</fullName>
    </submittedName>
</protein>
<dbReference type="Proteomes" id="UP000442619">
    <property type="component" value="Unassembled WGS sequence"/>
</dbReference>
<feature type="transmembrane region" description="Helical" evidence="7">
    <location>
        <begin position="276"/>
        <end position="295"/>
    </location>
</feature>
<keyword evidence="6" id="KW-0813">Transport</keyword>
<dbReference type="InterPro" id="IPR037294">
    <property type="entry name" value="ABC_BtuC-like"/>
</dbReference>
<keyword evidence="3 6" id="KW-0812">Transmembrane</keyword>
<organism evidence="8 9">
    <name type="scientific">Sharpea porci</name>
    <dbReference type="NCBI Taxonomy" id="2652286"/>
    <lineage>
        <taxon>Bacteria</taxon>
        <taxon>Bacillati</taxon>
        <taxon>Bacillota</taxon>
        <taxon>Erysipelotrichia</taxon>
        <taxon>Erysipelotrichales</taxon>
        <taxon>Coprobacillaceae</taxon>
        <taxon>Sharpea</taxon>
    </lineage>
</organism>
<sequence>MRLPVIRLLPLKIKKSLSERLKIIGGRCMNLFSMFQYTFLLRAFIVGLLITLAVSLLGVSLVLRRNAMISDGLSHVSFGAFAIATVANIAPIQFAIPVAIVASVLILKLNENNKLHGDGAIALLSSSALAIGIMVISVTKGINTDVNNYLFGSILSLSTNDVIVSVVLSLVVVLLFIFSYNKIFALTFDQSFAKSTGTNVELYNIILAILCSITIVLGMRMMGALLISALTIFPTLTTMQVYKSFKQVVIASSIVGMICFVIGLSISYLYATPSGASIVIVNLVAFILFKLISLFKQAKY</sequence>
<evidence type="ECO:0000256" key="6">
    <source>
        <dbReference type="RuleBase" id="RU003943"/>
    </source>
</evidence>
<dbReference type="Gene3D" id="1.10.3470.10">
    <property type="entry name" value="ABC transporter involved in vitamin B12 uptake, BtuC"/>
    <property type="match status" value="1"/>
</dbReference>